<feature type="coiled-coil region" evidence="1">
    <location>
        <begin position="760"/>
        <end position="797"/>
    </location>
</feature>
<dbReference type="SMR" id="A0A482XJA1"/>
<feature type="compositionally biased region" description="Basic and acidic residues" evidence="2">
    <location>
        <begin position="1130"/>
        <end position="1139"/>
    </location>
</feature>
<evidence type="ECO:0000256" key="2">
    <source>
        <dbReference type="SAM" id="MobiDB-lite"/>
    </source>
</evidence>
<keyword evidence="1" id="KW-0175">Coiled coil</keyword>
<dbReference type="EMBL" id="QKKF02007569">
    <property type="protein sequence ID" value="RZF45923.1"/>
    <property type="molecule type" value="Genomic_DNA"/>
</dbReference>
<feature type="region of interest" description="Disordered" evidence="2">
    <location>
        <begin position="164"/>
        <end position="218"/>
    </location>
</feature>
<feature type="compositionally biased region" description="Basic and acidic residues" evidence="2">
    <location>
        <begin position="242"/>
        <end position="253"/>
    </location>
</feature>
<feature type="compositionally biased region" description="Basic and acidic residues" evidence="2">
    <location>
        <begin position="582"/>
        <end position="605"/>
    </location>
</feature>
<feature type="coiled-coil region" evidence="1">
    <location>
        <begin position="1013"/>
        <end position="1040"/>
    </location>
</feature>
<feature type="region of interest" description="Disordered" evidence="2">
    <location>
        <begin position="635"/>
        <end position="677"/>
    </location>
</feature>
<reference evidence="3 4" key="1">
    <citation type="journal article" date="2017" name="Gigascience">
        <title>Genome sequence of the small brown planthopper, Laodelphax striatellus.</title>
        <authorList>
            <person name="Zhu J."/>
            <person name="Jiang F."/>
            <person name="Wang X."/>
            <person name="Yang P."/>
            <person name="Bao Y."/>
            <person name="Zhao W."/>
            <person name="Wang W."/>
            <person name="Lu H."/>
            <person name="Wang Q."/>
            <person name="Cui N."/>
            <person name="Li J."/>
            <person name="Chen X."/>
            <person name="Luo L."/>
            <person name="Yu J."/>
            <person name="Kang L."/>
            <person name="Cui F."/>
        </authorList>
    </citation>
    <scope>NUCLEOTIDE SEQUENCE [LARGE SCALE GENOMIC DNA]</scope>
    <source>
        <strain evidence="3">Lst14</strain>
    </source>
</reference>
<gene>
    <name evidence="3" type="ORF">LSTR_LSTR008300</name>
</gene>
<proteinExistence type="predicted"/>
<dbReference type="OrthoDB" id="6626420at2759"/>
<feature type="compositionally biased region" description="Polar residues" evidence="2">
    <location>
        <begin position="699"/>
        <end position="715"/>
    </location>
</feature>
<comment type="caution">
    <text evidence="3">The sequence shown here is derived from an EMBL/GenBank/DDBJ whole genome shotgun (WGS) entry which is preliminary data.</text>
</comment>
<dbReference type="InParanoid" id="A0A482XJA1"/>
<keyword evidence="4" id="KW-1185">Reference proteome</keyword>
<feature type="compositionally biased region" description="Polar residues" evidence="2">
    <location>
        <begin position="636"/>
        <end position="648"/>
    </location>
</feature>
<feature type="compositionally biased region" description="Polar residues" evidence="2">
    <location>
        <begin position="258"/>
        <end position="269"/>
    </location>
</feature>
<feature type="region of interest" description="Disordered" evidence="2">
    <location>
        <begin position="242"/>
        <end position="324"/>
    </location>
</feature>
<feature type="compositionally biased region" description="Acidic residues" evidence="2">
    <location>
        <begin position="311"/>
        <end position="324"/>
    </location>
</feature>
<feature type="compositionally biased region" description="Basic and acidic residues" evidence="2">
    <location>
        <begin position="668"/>
        <end position="677"/>
    </location>
</feature>
<name>A0A482XJA1_LAOST</name>
<accession>A0A482XJA1</accession>
<evidence type="ECO:0000313" key="3">
    <source>
        <dbReference type="EMBL" id="RZF45923.1"/>
    </source>
</evidence>
<organism evidence="3 4">
    <name type="scientific">Laodelphax striatellus</name>
    <name type="common">Small brown planthopper</name>
    <name type="synonym">Delphax striatella</name>
    <dbReference type="NCBI Taxonomy" id="195883"/>
    <lineage>
        <taxon>Eukaryota</taxon>
        <taxon>Metazoa</taxon>
        <taxon>Ecdysozoa</taxon>
        <taxon>Arthropoda</taxon>
        <taxon>Hexapoda</taxon>
        <taxon>Insecta</taxon>
        <taxon>Pterygota</taxon>
        <taxon>Neoptera</taxon>
        <taxon>Paraneoptera</taxon>
        <taxon>Hemiptera</taxon>
        <taxon>Auchenorrhyncha</taxon>
        <taxon>Fulgoroidea</taxon>
        <taxon>Delphacidae</taxon>
        <taxon>Criomorphinae</taxon>
        <taxon>Laodelphax</taxon>
    </lineage>
</organism>
<feature type="region of interest" description="Disordered" evidence="2">
    <location>
        <begin position="1203"/>
        <end position="1223"/>
    </location>
</feature>
<evidence type="ECO:0000256" key="1">
    <source>
        <dbReference type="SAM" id="Coils"/>
    </source>
</evidence>
<feature type="region of interest" description="Disordered" evidence="2">
    <location>
        <begin position="1"/>
        <end position="22"/>
    </location>
</feature>
<feature type="region of interest" description="Disordered" evidence="2">
    <location>
        <begin position="342"/>
        <end position="476"/>
    </location>
</feature>
<feature type="region of interest" description="Disordered" evidence="2">
    <location>
        <begin position="696"/>
        <end position="719"/>
    </location>
</feature>
<feature type="region of interest" description="Disordered" evidence="2">
    <location>
        <begin position="555"/>
        <end position="619"/>
    </location>
</feature>
<dbReference type="STRING" id="195883.A0A482XJA1"/>
<sequence>METPSAADPPDDEDVSQLDRRVSKAVEEEHAFLEYIASLPAMSSENVEAFKKKESPDLGAHESVGGLETLDNLYKLMEHLGRLRRQNSKLQKRLQYLENADPDCEESTTRSRRFSSKTKTLTRTISKDDATTNVVSTTVKSKVSKWTKVKEAFRWEKASGGVLLPEAASQDSGLGGGDFHLRPPGDRSSYSVSPADSVLSGPPPRLASSLSTSEDELELDLSDCGQKRRTLSLEKNVHLGVDEDETRRSKSLDGESIESAQGINDQPTSHSKENRFSHNSQKVHKTPWSKVKDIIQTRTGSIKKKKGTDNTDADEECPVDALEGEDRDCEYKSFDFVLSEDAMDPSSEVSQRMTNMSNRNKRLAPVLTITLPSTEELRPPDSKAGVSPTPSNKNGKPPPSPQVEEKHNKTLMRQKTMEELPSKDQYKKQVSSSSAGTSPPTPRRKSKWSKVKNAFLTSTPSPEDIAAHFSNSTPSSPVNKCSFLYDLESDELSSSEFIDENLQENNDNVFIEPADDNFNTRSQQMTSQKNLEELHLRFSNEFHQKLSEWERIRNSGIGISSPPSAGKVSASGLSSGTSSVGEEEKRDKRRSEEWDRMKSGRKRESLALQQLGEENLSPDFKKKLEQWERIKAIPVSPTQESSPVLQPQSKKKITDWQRWRPGSSSTKTDNHSHNFPHELPEEFSKRLQDWDRMKHGTSVEVSDASQKPANRTPSPGVSHDVVFEHKSRKIQHRLSETKDKWADTGHKVLKSKSHHEMKELAWLEKELHKIEREKQRLERERDKYLEREARLQKMRRAIGSTQQKQEVVIPTSTGVFRFEGISQKFTKKLYEWEKARGIGPEASTIALLDPGYKPQSDNSISGETLKKNGALLLRSKSMGSVVDIAGGGGCQASVITHQPSSLSLNNMEEIGNTQIIGQDPDSCLSDKEDDYDDYYDGDEPGAVIVDIEDVVEETASPMAEPPAVLTEIPVYCYAPAEVTRLIDSSGSENELSSENVQSSYCILQENIDLLDELKKKEDICRRIEIQMENIEEKIQSTANVRERKLESLSMDEPQMDKLECDPGEDEVTELHDIKSQLKILDDDQEALKQEEETLQYSFAEHSEQQAVLAQSLVDNMRQLQEVNNCMSAKDTPDSPKRSSNDPQEEALAKVQDLTGQLLTMAERLEVIVGERNKELSRLRESISPHNTRRPYLYKHSLSTDSITMSPTTSSVSRLPRQSSEELSQLPTMLTSKVLELKRGLTYLCAVSDAAVKAVSRTCNINDDKPNRKLETDVEPTTISELCQESDGAGAVSIEKMTSHDKDESESELKSNYENNLIVGCLTLPALRFRKDGSKLEFD</sequence>
<feature type="compositionally biased region" description="Low complexity" evidence="2">
    <location>
        <begin position="555"/>
        <end position="580"/>
    </location>
</feature>
<feature type="compositionally biased region" description="Basic and acidic residues" evidence="2">
    <location>
        <begin position="415"/>
        <end position="427"/>
    </location>
</feature>
<feature type="compositionally biased region" description="Polar residues" evidence="2">
    <location>
        <begin position="347"/>
        <end position="358"/>
    </location>
</feature>
<evidence type="ECO:0000313" key="4">
    <source>
        <dbReference type="Proteomes" id="UP000291343"/>
    </source>
</evidence>
<protein>
    <submittedName>
        <fullName evidence="3">Uncharacterized protein</fullName>
    </submittedName>
</protein>
<feature type="region of interest" description="Disordered" evidence="2">
    <location>
        <begin position="1126"/>
        <end position="1145"/>
    </location>
</feature>
<dbReference type="Proteomes" id="UP000291343">
    <property type="component" value="Unassembled WGS sequence"/>
</dbReference>